<evidence type="ECO:0000256" key="5">
    <source>
        <dbReference type="ARBA" id="ARBA00022692"/>
    </source>
</evidence>
<dbReference type="PANTHER" id="PTHR43302:SF5">
    <property type="entry name" value="TRANSPORTER ARSB-RELATED"/>
    <property type="match status" value="1"/>
</dbReference>
<evidence type="ECO:0000256" key="7">
    <source>
        <dbReference type="ARBA" id="ARBA00023136"/>
    </source>
</evidence>
<keyword evidence="7 9" id="KW-0472">Membrane</keyword>
<organism evidence="11 12">
    <name type="scientific">Durusdinium trenchii</name>
    <dbReference type="NCBI Taxonomy" id="1381693"/>
    <lineage>
        <taxon>Eukaryota</taxon>
        <taxon>Sar</taxon>
        <taxon>Alveolata</taxon>
        <taxon>Dinophyceae</taxon>
        <taxon>Suessiales</taxon>
        <taxon>Symbiodiniaceae</taxon>
        <taxon>Durusdinium</taxon>
    </lineage>
</organism>
<dbReference type="EMBL" id="CAXAMM010004447">
    <property type="protein sequence ID" value="CAK9003630.1"/>
    <property type="molecule type" value="Genomic_DNA"/>
</dbReference>
<feature type="transmembrane region" description="Helical" evidence="9">
    <location>
        <begin position="262"/>
        <end position="281"/>
    </location>
</feature>
<feature type="domain" description="Citrate transporter-like" evidence="10">
    <location>
        <begin position="35"/>
        <end position="424"/>
    </location>
</feature>
<feature type="compositionally biased region" description="Basic and acidic residues" evidence="8">
    <location>
        <begin position="521"/>
        <end position="533"/>
    </location>
</feature>
<proteinExistence type="inferred from homology"/>
<evidence type="ECO:0000256" key="1">
    <source>
        <dbReference type="ARBA" id="ARBA00004651"/>
    </source>
</evidence>
<evidence type="ECO:0000256" key="9">
    <source>
        <dbReference type="SAM" id="Phobius"/>
    </source>
</evidence>
<keyword evidence="3" id="KW-0813">Transport</keyword>
<comment type="caution">
    <text evidence="11">The sequence shown here is derived from an EMBL/GenBank/DDBJ whole genome shotgun (WGS) entry which is preliminary data.</text>
</comment>
<comment type="similarity">
    <text evidence="2">Belongs to the CitM (TC 2.A.11) transporter family.</text>
</comment>
<feature type="transmembrane region" description="Helical" evidence="9">
    <location>
        <begin position="206"/>
        <end position="225"/>
    </location>
</feature>
<feature type="region of interest" description="Disordered" evidence="8">
    <location>
        <begin position="513"/>
        <end position="546"/>
    </location>
</feature>
<feature type="transmembrane region" description="Helical" evidence="9">
    <location>
        <begin position="411"/>
        <end position="439"/>
    </location>
</feature>
<evidence type="ECO:0000256" key="3">
    <source>
        <dbReference type="ARBA" id="ARBA00022448"/>
    </source>
</evidence>
<accession>A0ABP0IM10</accession>
<feature type="transmembrane region" description="Helical" evidence="9">
    <location>
        <begin position="374"/>
        <end position="399"/>
    </location>
</feature>
<name>A0ABP0IM10_9DINO</name>
<dbReference type="Proteomes" id="UP001642464">
    <property type="component" value="Unassembled WGS sequence"/>
</dbReference>
<keyword evidence="5 9" id="KW-0812">Transmembrane</keyword>
<evidence type="ECO:0000256" key="4">
    <source>
        <dbReference type="ARBA" id="ARBA00022475"/>
    </source>
</evidence>
<dbReference type="Pfam" id="PF03600">
    <property type="entry name" value="CitMHS"/>
    <property type="match status" value="1"/>
</dbReference>
<evidence type="ECO:0000259" key="10">
    <source>
        <dbReference type="Pfam" id="PF03600"/>
    </source>
</evidence>
<keyword evidence="4" id="KW-1003">Cell membrane</keyword>
<reference evidence="11 12" key="1">
    <citation type="submission" date="2024-02" db="EMBL/GenBank/DDBJ databases">
        <authorList>
            <person name="Chen Y."/>
            <person name="Shah S."/>
            <person name="Dougan E. K."/>
            <person name="Thang M."/>
            <person name="Chan C."/>
        </authorList>
    </citation>
    <scope>NUCLEOTIDE SEQUENCE [LARGE SCALE GENOMIC DNA]</scope>
</reference>
<dbReference type="InterPro" id="IPR004680">
    <property type="entry name" value="Cit_transptr-like_dom"/>
</dbReference>
<feature type="transmembrane region" description="Helical" evidence="9">
    <location>
        <begin position="459"/>
        <end position="476"/>
    </location>
</feature>
<feature type="transmembrane region" description="Helical" evidence="9">
    <location>
        <begin position="332"/>
        <end position="353"/>
    </location>
</feature>
<keyword evidence="6 9" id="KW-1133">Transmembrane helix</keyword>
<dbReference type="PANTHER" id="PTHR43302">
    <property type="entry name" value="TRANSPORTER ARSB-RELATED"/>
    <property type="match status" value="1"/>
</dbReference>
<feature type="transmembrane region" description="Helical" evidence="9">
    <location>
        <begin position="21"/>
        <end position="39"/>
    </location>
</feature>
<feature type="transmembrane region" description="Helical" evidence="9">
    <location>
        <begin position="482"/>
        <end position="500"/>
    </location>
</feature>
<evidence type="ECO:0000256" key="8">
    <source>
        <dbReference type="SAM" id="MobiDB-lite"/>
    </source>
</evidence>
<dbReference type="InterPro" id="IPR000802">
    <property type="entry name" value="Arsenical_pump_ArsB"/>
</dbReference>
<comment type="subcellular location">
    <subcellularLocation>
        <location evidence="1">Cell membrane</location>
        <topology evidence="1">Multi-pass membrane protein</topology>
    </subcellularLocation>
</comment>
<gene>
    <name evidence="11" type="ORF">SCF082_LOCUS7831</name>
</gene>
<evidence type="ECO:0000256" key="6">
    <source>
        <dbReference type="ARBA" id="ARBA00022989"/>
    </source>
</evidence>
<feature type="compositionally biased region" description="Pro residues" evidence="8">
    <location>
        <begin position="1019"/>
        <end position="1028"/>
    </location>
</feature>
<evidence type="ECO:0000313" key="12">
    <source>
        <dbReference type="Proteomes" id="UP001642464"/>
    </source>
</evidence>
<evidence type="ECO:0000256" key="2">
    <source>
        <dbReference type="ARBA" id="ARBA00009843"/>
    </source>
</evidence>
<feature type="region of interest" description="Disordered" evidence="8">
    <location>
        <begin position="1001"/>
        <end position="1029"/>
    </location>
</feature>
<keyword evidence="12" id="KW-1185">Reference proteome</keyword>
<protein>
    <submittedName>
        <fullName evidence="11">Chloroplastic (RuBisCO)</fullName>
    </submittedName>
</protein>
<sequence length="1053" mass="111957">MAIYESQLMAAQDGALQLPEVAVWGNLAIYTVAWALLMWPQHLPLGRPCIALVFAAMACGLREFCHKAWPEEDYPSLDFLGKINPTPIGLLFGLMLVNAYLSDTGLWKHVEGLLDTPSPTWLLLKICGLAAATSAVLTNDTTCLMLTPLVLNLCRQRGAQSTLPFLMAVATSSNIGSSLTIIGNPQNALIASISPDMGFLTFMRDMLLPVLLGLLLNTAALWLYFRKSLVFHQEESADVEQPIGTPSGAASQLPRKDLCYRMMYFLAVALVVLAMIAGWMLDMSTDDVALAAGATLMFLRALRRRLAPRCGDREEEGEEETETQFGLGAIDYSILILFVGQFILVGATVDTGLPQRLFHYILGPCATNVANGPFCILWFATVVLLLSNVISNVPVILMLQPLLATQPAGSIAQIWTVCAWVATVSGNLTLLGSAANLIVAHIAEGHGERGFVATTYSKFSLIPTCVVTFLGVMLMPPMGPRWSWMVGAGVVALLVIMAFLKAMQMCTATRKPEMSTSAAAFREEAEQRQKEMEGLGQDGHGLRPPLPEFDIDGRSLQKLEVFHPELQLERQHRSSEVGYLQEQLGQAKEAEEREKERISSLLKEARDRYPMLDKPVTSGFMSQVAALSFALAVEAGHGFVVPARTNGQVTAEAAPLQSTAAATAPAMGDSTMYGTAMVATAAAGVLARGKRSKVTRKALHGIKFPYSLQKDTHADLEFLNDVGYLPDGTPLNKAGNCINHPEIIMPDPHTPGSPLPRAEFTNSIGYLPDGTPMNAAGNALNHPETMQPDMHVAGSPLPASVYSADVGYLADSHAPGSPLPRANLHNSIGYLVDGTPMNAAGNCLNHPETMQPDMHAPGSPLPASVYSADVGYLVDGTDLVTAGNNSVRGVAASAPAAAAPPAAAPQAAPQPVAAAFVGSSTQTSTTLRKPAGFLYSVQKDAYVDLTFGNDVGYLPDGTPMNLAGNCMNHPESIGPDPHAPGSPLPRALFVNDVGYLPDGTPMNAAGNAINHPETMGPDPHSPGSPLPPSAYAADIGYLVDGTPLDKAGNNAVH</sequence>
<evidence type="ECO:0000313" key="11">
    <source>
        <dbReference type="EMBL" id="CAK9003630.1"/>
    </source>
</evidence>
<dbReference type="PRINTS" id="PR00758">
    <property type="entry name" value="ARSENICPUMP"/>
</dbReference>